<proteinExistence type="predicted"/>
<organism evidence="1 2">
    <name type="scientific">Spinacia oleracea</name>
    <name type="common">Spinach</name>
    <dbReference type="NCBI Taxonomy" id="3562"/>
    <lineage>
        <taxon>Eukaryota</taxon>
        <taxon>Viridiplantae</taxon>
        <taxon>Streptophyta</taxon>
        <taxon>Embryophyta</taxon>
        <taxon>Tracheophyta</taxon>
        <taxon>Spermatophyta</taxon>
        <taxon>Magnoliopsida</taxon>
        <taxon>eudicotyledons</taxon>
        <taxon>Gunneridae</taxon>
        <taxon>Pentapetalae</taxon>
        <taxon>Caryophyllales</taxon>
        <taxon>Chenopodiaceae</taxon>
        <taxon>Chenopodioideae</taxon>
        <taxon>Anserineae</taxon>
        <taxon>Spinacia</taxon>
    </lineage>
</organism>
<sequence length="416" mass="47163">MAEMGMGWYGPLIDLSAAASHVGDFVQFLVFVHRSNPIQYKSRRGRGSGNGGEVVRTDIDVGDESRPHFNITLWNSNLASQVFAGDIIFFRNVKVNSFGSIVEASSVHYSSILRLIHPYHSLLSRGLDDLVATCSVIGTTKDKLTRVIHWIHQTRITLCNQLNSKQVPAPRNWKEHQEQKPRECFSLSEVLHLSNSCKVNFHASIGELFLQSLWPDAEKDRLFISRRLNIKTDIIVEDMICTGCQLCGLPLCSDSTGVGKDCPLYCDKSSNRLHTVGFIYRPFMLYVWDDSEHIPLHVTNKAAELLFGNIIAENVYLSFKNQKDHQNLKNPSKEHVNIQDHARVDPKDIVSVSNMGLQKRRIKHDPKSPNLYLIWLIVLRMLLLQGENSSLTFEVLIDSSLEMEDGRFKMLSVSMS</sequence>
<dbReference type="PANTHER" id="PTHR38542">
    <property type="entry name" value="OS04G0450500 PROTEIN"/>
    <property type="match status" value="1"/>
</dbReference>
<keyword evidence="1" id="KW-1185">Reference proteome</keyword>
<dbReference type="PANTHER" id="PTHR38542:SF2">
    <property type="entry name" value="REPLICATION FACTOR A C-TERMINAL DOMAIN-CONTAINING PROTEIN"/>
    <property type="match status" value="1"/>
</dbReference>
<dbReference type="Proteomes" id="UP000813463">
    <property type="component" value="Chromosome 2"/>
</dbReference>
<dbReference type="RefSeq" id="XP_056693921.1">
    <property type="nucleotide sequence ID" value="XM_056837943.1"/>
</dbReference>
<reference evidence="1" key="1">
    <citation type="journal article" date="2021" name="Nat. Commun.">
        <title>Genomic analyses provide insights into spinach domestication and the genetic basis of agronomic traits.</title>
        <authorList>
            <person name="Cai X."/>
            <person name="Sun X."/>
            <person name="Xu C."/>
            <person name="Sun H."/>
            <person name="Wang X."/>
            <person name="Ge C."/>
            <person name="Zhang Z."/>
            <person name="Wang Q."/>
            <person name="Fei Z."/>
            <person name="Jiao C."/>
            <person name="Wang Q."/>
        </authorList>
    </citation>
    <scope>NUCLEOTIDE SEQUENCE [LARGE SCALE GENOMIC DNA]</scope>
    <source>
        <strain evidence="1">cv. Varoflay</strain>
    </source>
</reference>
<evidence type="ECO:0000313" key="2">
    <source>
        <dbReference type="RefSeq" id="XP_056693921.1"/>
    </source>
</evidence>
<name>A0ABM3RE80_SPIOL</name>
<dbReference type="GeneID" id="110795068"/>
<protein>
    <submittedName>
        <fullName evidence="2">Uncharacterized protein isoform X1</fullName>
    </submittedName>
</protein>
<evidence type="ECO:0000313" key="1">
    <source>
        <dbReference type="Proteomes" id="UP000813463"/>
    </source>
</evidence>
<dbReference type="SUPFAM" id="SSF50249">
    <property type="entry name" value="Nucleic acid-binding proteins"/>
    <property type="match status" value="1"/>
</dbReference>
<dbReference type="InterPro" id="IPR012340">
    <property type="entry name" value="NA-bd_OB-fold"/>
</dbReference>
<reference evidence="2" key="2">
    <citation type="submission" date="2025-08" db="UniProtKB">
        <authorList>
            <consortium name="RefSeq"/>
        </authorList>
    </citation>
    <scope>IDENTIFICATION</scope>
    <source>
        <tissue evidence="2">Leaf</tissue>
    </source>
</reference>
<dbReference type="Gene3D" id="2.40.50.140">
    <property type="entry name" value="Nucleic acid-binding proteins"/>
    <property type="match status" value="1"/>
</dbReference>
<accession>A0ABM3RE80</accession>
<gene>
    <name evidence="2" type="primary">LOC110795068</name>
</gene>